<reference evidence="6 7" key="1">
    <citation type="submission" date="2016-11" db="EMBL/GenBank/DDBJ databases">
        <authorList>
            <person name="Varghese N."/>
            <person name="Submissions S."/>
        </authorList>
    </citation>
    <scope>NUCLEOTIDE SEQUENCE [LARGE SCALE GENOMIC DNA]</scope>
    <source>
        <strain evidence="6 7">DSM 28249</strain>
    </source>
</reference>
<dbReference type="GO" id="GO:0005576">
    <property type="term" value="C:extracellular region"/>
    <property type="evidence" value="ECO:0007669"/>
    <property type="project" value="UniProtKB-SubCell"/>
</dbReference>
<dbReference type="InterPro" id="IPR028992">
    <property type="entry name" value="Hedgehog/Intein_dom"/>
</dbReference>
<dbReference type="InterPro" id="IPR001343">
    <property type="entry name" value="Hemolysn_Ca-bd"/>
</dbReference>
<dbReference type="PANTHER" id="PTHR38340:SF1">
    <property type="entry name" value="S-LAYER PROTEIN"/>
    <property type="match status" value="1"/>
</dbReference>
<feature type="domain" description="SD-repeat containing protein B" evidence="5">
    <location>
        <begin position="25"/>
        <end position="115"/>
    </location>
</feature>
<dbReference type="Pfam" id="PF17210">
    <property type="entry name" value="SdrD_B"/>
    <property type="match status" value="1"/>
</dbReference>
<sequence length="1075" mass="108974">MATINGRIVSDSNLDKTEADGSGGFEAGILGQTVQLLDSGGNVIATTTTDAFGLYTFTGLAAGQYRVAFPTTADGLRLAQADVGSFQSDSDADPNTGITPLVTVTDTQDLFDIDAVYGNYVVDGTAGDATISAGFVDAQGDARDGADGNVDLIDAGAGNDFVGAGIGNDTVFGGDGNDALYGDEDDDELSGGVGDDTLVGGFGADTIFGGAGNDVITFDNPFRTDEAPATDGGGDVVFGGAEGALDNDILDLRGAGNVTIEQEIDPNDEGATRGIVTFQNGSTLTFEGIETILTDNVDGADTGQFMPVGFADGDGDAITEGADTVFGNGGADDIRAGGGNDLVYGGEDNDFVDAGTGDDTVFGNEGNDDLRGGGGNDRLDGGVGNEFIDGGAGNDVIFGGEGNDDLRGGTENDALFGGTGNDQLLAGDGDDTLRGGDGVDVMRGEAGNDNMLGGGDGDQMFGGVGDDFMGGQDGNDTLDGGDGADFVAGDNGNDLVQGGAGSDTLVGGAGADTLDGGLGNDFFTADNQFVTTDDPTADAAGDVVFGGAEGTTDLDTLDLRGADVVQIEKEDDPNDPGAARGVVTFSTGETLTFEGIELILTDAVDGTEAGQFMPVGFTDVDGEVITEGADTILGNGGNDDIRAGGGNDIVDGGSGNDFIDAGSGDDTVTGGTGNDDLRGGDGIDSIDGGTGVDFIDGGAGNDTLIGGEGADDLRGGTEDDLMFGGAGNDQLLAGDGEDTLLGEDGDDLMRGEAGNDTLDGAAGADQLFGGAGNDSLIVSANDTVSGGDGDDIFTIDQSITDGPGTITITGGEGAETAGDTLVLTGLGPVDITYTGDDPASESGTATYFDANGDLVTINFSEIENFVVCFTRGTLIATDRGEVPVEELTTSDRAITMDDGYQPIRWIGSRKLSGAELAANPKLRPIRIRAGALSPNLPVRDLVVSPQHRVLVRSKVTRRMFQTDEVLVPAKALVALHGVEIDEAPDGVEYWHILFDRHQVIFSEGAPTESLFTGPEALKSVSAAAREEIFTLFPELADPDTYGAPLPARPLIPVRRGLKLAERLSMNGKMPLENRV</sequence>
<dbReference type="Gene3D" id="2.60.40.10">
    <property type="entry name" value="Immunoglobulins"/>
    <property type="match status" value="1"/>
</dbReference>
<dbReference type="InterPro" id="IPR013783">
    <property type="entry name" value="Ig-like_fold"/>
</dbReference>
<dbReference type="RefSeq" id="WP_149779169.1">
    <property type="nucleotide sequence ID" value="NZ_FRCB01000003.1"/>
</dbReference>
<keyword evidence="2" id="KW-0964">Secreted</keyword>
<dbReference type="SUPFAM" id="SSF51120">
    <property type="entry name" value="beta-Roll"/>
    <property type="match status" value="5"/>
</dbReference>
<dbReference type="SUPFAM" id="SSF117074">
    <property type="entry name" value="Hypothetical protein PA1324"/>
    <property type="match status" value="1"/>
</dbReference>
<dbReference type="EMBL" id="FRCB01000003">
    <property type="protein sequence ID" value="SHL92177.1"/>
    <property type="molecule type" value="Genomic_DNA"/>
</dbReference>
<name>A0A1M7EKH6_9RHOB</name>
<dbReference type="InterPro" id="IPR050557">
    <property type="entry name" value="RTX_toxin/Mannuronan_C5-epim"/>
</dbReference>
<dbReference type="SUPFAM" id="SSF51294">
    <property type="entry name" value="Hedgehog/intein (Hint) domain"/>
    <property type="match status" value="1"/>
</dbReference>
<dbReference type="Pfam" id="PF00353">
    <property type="entry name" value="HemolysinCabind"/>
    <property type="match status" value="12"/>
</dbReference>
<evidence type="ECO:0000256" key="3">
    <source>
        <dbReference type="ARBA" id="ARBA00022729"/>
    </source>
</evidence>
<dbReference type="Proteomes" id="UP000322545">
    <property type="component" value="Unassembled WGS sequence"/>
</dbReference>
<dbReference type="Pfam" id="PF13403">
    <property type="entry name" value="Hint_2"/>
    <property type="match status" value="1"/>
</dbReference>
<evidence type="ECO:0000313" key="7">
    <source>
        <dbReference type="Proteomes" id="UP000322545"/>
    </source>
</evidence>
<evidence type="ECO:0000256" key="2">
    <source>
        <dbReference type="ARBA" id="ARBA00022525"/>
    </source>
</evidence>
<dbReference type="PROSITE" id="PS00330">
    <property type="entry name" value="HEMOLYSIN_CALCIUM"/>
    <property type="match status" value="8"/>
</dbReference>
<evidence type="ECO:0000256" key="1">
    <source>
        <dbReference type="ARBA" id="ARBA00004613"/>
    </source>
</evidence>
<dbReference type="PRINTS" id="PR00313">
    <property type="entry name" value="CABNDNGRPT"/>
</dbReference>
<dbReference type="InterPro" id="IPR036844">
    <property type="entry name" value="Hint_dom_sf"/>
</dbReference>
<dbReference type="AlphaFoldDB" id="A0A1M7EKH6"/>
<organism evidence="6 7">
    <name type="scientific">Roseovarius litoreus</name>
    <dbReference type="NCBI Taxonomy" id="1155722"/>
    <lineage>
        <taxon>Bacteria</taxon>
        <taxon>Pseudomonadati</taxon>
        <taxon>Pseudomonadota</taxon>
        <taxon>Alphaproteobacteria</taxon>
        <taxon>Rhodobacterales</taxon>
        <taxon>Roseobacteraceae</taxon>
        <taxon>Roseovarius</taxon>
    </lineage>
</organism>
<proteinExistence type="predicted"/>
<dbReference type="Gene3D" id="2.150.10.10">
    <property type="entry name" value="Serralysin-like metalloprotease, C-terminal"/>
    <property type="match status" value="5"/>
</dbReference>
<comment type="subcellular location">
    <subcellularLocation>
        <location evidence="1">Secreted</location>
    </subcellularLocation>
</comment>
<dbReference type="InterPro" id="IPR033764">
    <property type="entry name" value="Sdr_B"/>
</dbReference>
<keyword evidence="3" id="KW-0732">Signal</keyword>
<accession>A0A1M7EKH6</accession>
<feature type="domain" description="Hedgehog/Intein (Hint)" evidence="4">
    <location>
        <begin position="867"/>
        <end position="1013"/>
    </location>
</feature>
<dbReference type="GO" id="GO:0005509">
    <property type="term" value="F:calcium ion binding"/>
    <property type="evidence" value="ECO:0007669"/>
    <property type="project" value="InterPro"/>
</dbReference>
<gene>
    <name evidence="6" type="ORF">SAMN05443432_103399</name>
</gene>
<keyword evidence="7" id="KW-1185">Reference proteome</keyword>
<dbReference type="InterPro" id="IPR018511">
    <property type="entry name" value="Hemolysin-typ_Ca-bd_CS"/>
</dbReference>
<dbReference type="PANTHER" id="PTHR38340">
    <property type="entry name" value="S-LAYER PROTEIN"/>
    <property type="match status" value="1"/>
</dbReference>
<evidence type="ECO:0000313" key="6">
    <source>
        <dbReference type="EMBL" id="SHL92177.1"/>
    </source>
</evidence>
<protein>
    <submittedName>
        <fullName evidence="6">Ca2+-binding protein, RTX toxin-related</fullName>
    </submittedName>
</protein>
<evidence type="ECO:0000259" key="5">
    <source>
        <dbReference type="Pfam" id="PF17210"/>
    </source>
</evidence>
<evidence type="ECO:0000259" key="4">
    <source>
        <dbReference type="Pfam" id="PF13403"/>
    </source>
</evidence>
<dbReference type="InterPro" id="IPR011049">
    <property type="entry name" value="Serralysin-like_metalloprot_C"/>
</dbReference>